<feature type="transmembrane region" description="Helical" evidence="1">
    <location>
        <begin position="54"/>
        <end position="73"/>
    </location>
</feature>
<keyword evidence="4" id="KW-1185">Reference proteome</keyword>
<accession>A0ABR1JJM7</accession>
<comment type="caution">
    <text evidence="3">The sequence shown here is derived from an EMBL/GenBank/DDBJ whole genome shotgun (WGS) entry which is preliminary data.</text>
</comment>
<organism evidence="3 4">
    <name type="scientific">Marasmiellus scandens</name>
    <dbReference type="NCBI Taxonomy" id="2682957"/>
    <lineage>
        <taxon>Eukaryota</taxon>
        <taxon>Fungi</taxon>
        <taxon>Dikarya</taxon>
        <taxon>Basidiomycota</taxon>
        <taxon>Agaricomycotina</taxon>
        <taxon>Agaricomycetes</taxon>
        <taxon>Agaricomycetidae</taxon>
        <taxon>Agaricales</taxon>
        <taxon>Marasmiineae</taxon>
        <taxon>Omphalotaceae</taxon>
        <taxon>Marasmiellus</taxon>
    </lineage>
</organism>
<proteinExistence type="predicted"/>
<keyword evidence="1" id="KW-0472">Membrane</keyword>
<reference evidence="3 4" key="1">
    <citation type="submission" date="2024-01" db="EMBL/GenBank/DDBJ databases">
        <title>A draft genome for the cacao thread blight pathogen Marasmiellus scandens.</title>
        <authorList>
            <person name="Baruah I.K."/>
            <person name="Leung J."/>
            <person name="Bukari Y."/>
            <person name="Amoako-Attah I."/>
            <person name="Meinhardt L.W."/>
            <person name="Bailey B.A."/>
            <person name="Cohen S.P."/>
        </authorList>
    </citation>
    <scope>NUCLEOTIDE SEQUENCE [LARGE SCALE GENOMIC DNA]</scope>
    <source>
        <strain evidence="3 4">GH-19</strain>
    </source>
</reference>
<dbReference type="InterPro" id="IPR045339">
    <property type="entry name" value="DUF6534"/>
</dbReference>
<feature type="transmembrane region" description="Helical" evidence="1">
    <location>
        <begin position="20"/>
        <end position="42"/>
    </location>
</feature>
<evidence type="ECO:0000256" key="1">
    <source>
        <dbReference type="SAM" id="Phobius"/>
    </source>
</evidence>
<name>A0ABR1JJM7_9AGAR</name>
<gene>
    <name evidence="3" type="ORF">VKT23_007815</name>
</gene>
<keyword evidence="1" id="KW-1133">Transmembrane helix</keyword>
<protein>
    <recommendedName>
        <fullName evidence="2">DUF6534 domain-containing protein</fullName>
    </recommendedName>
</protein>
<keyword evidence="1" id="KW-0812">Transmembrane</keyword>
<evidence type="ECO:0000313" key="3">
    <source>
        <dbReference type="EMBL" id="KAK7462210.1"/>
    </source>
</evidence>
<evidence type="ECO:0000259" key="2">
    <source>
        <dbReference type="Pfam" id="PF20152"/>
    </source>
</evidence>
<evidence type="ECO:0000313" key="4">
    <source>
        <dbReference type="Proteomes" id="UP001498398"/>
    </source>
</evidence>
<feature type="transmembrane region" description="Helical" evidence="1">
    <location>
        <begin position="141"/>
        <end position="163"/>
    </location>
</feature>
<dbReference type="EMBL" id="JBANRG010000011">
    <property type="protein sequence ID" value="KAK7462210.1"/>
    <property type="molecule type" value="Genomic_DNA"/>
</dbReference>
<dbReference type="Proteomes" id="UP001498398">
    <property type="component" value="Unassembled WGS sequence"/>
</dbReference>
<sequence>MSSTPGQTPQPSLALNVGSILIAELFATFLFGIATMQTWIFFKTNKQVYYWNKFMLILIILSIVSNIAITVTLSRFPSLAVLVTVPKDASAPVIVLAVGDFSLFSVSVIDFILCISLFYALRKSGRLYGWTDSNSLALASYMVNTGCFASFFSLSCIVTLLLMRGNIIYQALRNVSTELYVVSFLAMVNAPYYFEKLHEKSRRNVYIGDDVTTTVTQSTSFSSRDSEALEMLDRKATINEIGLPLFNKRVSPILQLGGNPILEVNMTREERHAVERIYPRH</sequence>
<feature type="transmembrane region" description="Helical" evidence="1">
    <location>
        <begin position="175"/>
        <end position="194"/>
    </location>
</feature>
<feature type="domain" description="DUF6534" evidence="2">
    <location>
        <begin position="108"/>
        <end position="190"/>
    </location>
</feature>
<dbReference type="Pfam" id="PF20152">
    <property type="entry name" value="DUF6534"/>
    <property type="match status" value="1"/>
</dbReference>
<feature type="transmembrane region" description="Helical" evidence="1">
    <location>
        <begin position="93"/>
        <end position="121"/>
    </location>
</feature>